<dbReference type="InterPro" id="IPR023476">
    <property type="entry name" value="Pep_tRNA_hydro_II_dom_sf"/>
</dbReference>
<proteinExistence type="inferred from homology"/>
<dbReference type="InterPro" id="IPR002833">
    <property type="entry name" value="PTH2"/>
</dbReference>
<comment type="catalytic activity">
    <reaction evidence="4">
        <text>an N-acyl-L-alpha-aminoacyl-tRNA + H2O = an N-acyl-L-amino acid + a tRNA + H(+)</text>
        <dbReference type="Rhea" id="RHEA:54448"/>
        <dbReference type="Rhea" id="RHEA-COMP:10123"/>
        <dbReference type="Rhea" id="RHEA-COMP:13883"/>
        <dbReference type="ChEBI" id="CHEBI:15377"/>
        <dbReference type="ChEBI" id="CHEBI:15378"/>
        <dbReference type="ChEBI" id="CHEBI:59874"/>
        <dbReference type="ChEBI" id="CHEBI:78442"/>
        <dbReference type="ChEBI" id="CHEBI:138191"/>
        <dbReference type="EC" id="3.1.1.29"/>
    </reaction>
</comment>
<reference evidence="6 7" key="1">
    <citation type="journal article" date="2015" name="Fungal Genet. Biol.">
        <title>Evolution of novel wood decay mechanisms in Agaricales revealed by the genome sequences of Fistulina hepatica and Cylindrobasidium torrendii.</title>
        <authorList>
            <person name="Floudas D."/>
            <person name="Held B.W."/>
            <person name="Riley R."/>
            <person name="Nagy L.G."/>
            <person name="Koehler G."/>
            <person name="Ransdell A.S."/>
            <person name="Younus H."/>
            <person name="Chow J."/>
            <person name="Chiniquy J."/>
            <person name="Lipzen A."/>
            <person name="Tritt A."/>
            <person name="Sun H."/>
            <person name="Haridas S."/>
            <person name="LaButti K."/>
            <person name="Ohm R.A."/>
            <person name="Kues U."/>
            <person name="Blanchette R.A."/>
            <person name="Grigoriev I.V."/>
            <person name="Minto R.E."/>
            <person name="Hibbett D.S."/>
        </authorList>
    </citation>
    <scope>NUCLEOTIDE SEQUENCE [LARGE SCALE GENOMIC DNA]</scope>
    <source>
        <strain evidence="6 7">FP15055 ss-10</strain>
    </source>
</reference>
<evidence type="ECO:0000256" key="3">
    <source>
        <dbReference type="ARBA" id="ARBA00038050"/>
    </source>
</evidence>
<dbReference type="Gene3D" id="3.40.1490.10">
    <property type="entry name" value="Bit1"/>
    <property type="match status" value="1"/>
</dbReference>
<comment type="similarity">
    <text evidence="3">Belongs to the PTH2 family.</text>
</comment>
<keyword evidence="5" id="KW-0732">Signal</keyword>
<dbReference type="GO" id="GO:0005829">
    <property type="term" value="C:cytosol"/>
    <property type="evidence" value="ECO:0007669"/>
    <property type="project" value="TreeGrafter"/>
</dbReference>
<dbReference type="Pfam" id="PF01981">
    <property type="entry name" value="PTH2"/>
    <property type="match status" value="1"/>
</dbReference>
<evidence type="ECO:0000256" key="1">
    <source>
        <dbReference type="ARBA" id="ARBA00013260"/>
    </source>
</evidence>
<dbReference type="FunFam" id="3.40.1490.10:FF:000002">
    <property type="entry name" value="Peptidyl-tRNA hydrolase 2, mitochondrial"/>
    <property type="match status" value="1"/>
</dbReference>
<dbReference type="Proteomes" id="UP000054007">
    <property type="component" value="Unassembled WGS sequence"/>
</dbReference>
<dbReference type="PANTHER" id="PTHR12649">
    <property type="entry name" value="PEPTIDYL-TRNA HYDROLASE 2"/>
    <property type="match status" value="1"/>
</dbReference>
<dbReference type="EC" id="3.1.1.29" evidence="1"/>
<evidence type="ECO:0000313" key="7">
    <source>
        <dbReference type="Proteomes" id="UP000054007"/>
    </source>
</evidence>
<dbReference type="AlphaFoldDB" id="A0A0D7BJ27"/>
<dbReference type="EMBL" id="KN880480">
    <property type="protein sequence ID" value="KIY69646.1"/>
    <property type="molecule type" value="Genomic_DNA"/>
</dbReference>
<keyword evidence="2 6" id="KW-0378">Hydrolase</keyword>
<dbReference type="OrthoDB" id="1733656at2759"/>
<dbReference type="STRING" id="1314674.A0A0D7BJ27"/>
<feature type="signal peptide" evidence="5">
    <location>
        <begin position="1"/>
        <end position="15"/>
    </location>
</feature>
<sequence>MLYTAGFAVLSAALGFFAGYAPWKPEPYPEIAQNEELEELDAEDIPDGELAEIQAGFFEQCKLVLVVRTDLKLGGGDISTHAATLSCYKALARANPRLVSHWERTGQAKIALKAKSEDQLLELEAIAKSLNLCARSIKNPALTNGKGERTVLAIGPAPVPLINEVTGKLRLL</sequence>
<evidence type="ECO:0000256" key="4">
    <source>
        <dbReference type="ARBA" id="ARBA00048707"/>
    </source>
</evidence>
<dbReference type="PANTHER" id="PTHR12649:SF11">
    <property type="entry name" value="PEPTIDYL-TRNA HYDROLASE 2, MITOCHONDRIAL"/>
    <property type="match status" value="1"/>
</dbReference>
<organism evidence="6 7">
    <name type="scientific">Cylindrobasidium torrendii FP15055 ss-10</name>
    <dbReference type="NCBI Taxonomy" id="1314674"/>
    <lineage>
        <taxon>Eukaryota</taxon>
        <taxon>Fungi</taxon>
        <taxon>Dikarya</taxon>
        <taxon>Basidiomycota</taxon>
        <taxon>Agaricomycotina</taxon>
        <taxon>Agaricomycetes</taxon>
        <taxon>Agaricomycetidae</taxon>
        <taxon>Agaricales</taxon>
        <taxon>Marasmiineae</taxon>
        <taxon>Physalacriaceae</taxon>
        <taxon>Cylindrobasidium</taxon>
    </lineage>
</organism>
<gene>
    <name evidence="6" type="ORF">CYLTODRAFT_420469</name>
</gene>
<accession>A0A0D7BJ27</accession>
<feature type="chain" id="PRO_5012294374" description="peptidyl-tRNA hydrolase" evidence="5">
    <location>
        <begin position="16"/>
        <end position="172"/>
    </location>
</feature>
<keyword evidence="7" id="KW-1185">Reference proteome</keyword>
<name>A0A0D7BJ27_9AGAR</name>
<dbReference type="SUPFAM" id="SSF102462">
    <property type="entry name" value="Peptidyl-tRNA hydrolase II"/>
    <property type="match status" value="1"/>
</dbReference>
<evidence type="ECO:0000313" key="6">
    <source>
        <dbReference type="EMBL" id="KIY69646.1"/>
    </source>
</evidence>
<dbReference type="GO" id="GO:0004045">
    <property type="term" value="F:peptidyl-tRNA hydrolase activity"/>
    <property type="evidence" value="ECO:0007669"/>
    <property type="project" value="UniProtKB-EC"/>
</dbReference>
<evidence type="ECO:0000256" key="2">
    <source>
        <dbReference type="ARBA" id="ARBA00022801"/>
    </source>
</evidence>
<protein>
    <recommendedName>
        <fullName evidence="1">peptidyl-tRNA hydrolase</fullName>
        <ecNumber evidence="1">3.1.1.29</ecNumber>
    </recommendedName>
</protein>
<evidence type="ECO:0000256" key="5">
    <source>
        <dbReference type="SAM" id="SignalP"/>
    </source>
</evidence>